<reference evidence="1" key="1">
    <citation type="submission" date="2012-04" db="EMBL/GenBank/DDBJ databases">
        <title>The Genome Sequence of Loa loa.</title>
        <authorList>
            <consortium name="The Broad Institute Genome Sequencing Platform"/>
            <consortium name="Broad Institute Genome Sequencing Center for Infectious Disease"/>
            <person name="Nutman T.B."/>
            <person name="Fink D.L."/>
            <person name="Russ C."/>
            <person name="Young S."/>
            <person name="Zeng Q."/>
            <person name="Gargeya S."/>
            <person name="Alvarado L."/>
            <person name="Berlin A."/>
            <person name="Chapman S.B."/>
            <person name="Chen Z."/>
            <person name="Freedman E."/>
            <person name="Gellesch M."/>
            <person name="Goldberg J."/>
            <person name="Griggs A."/>
            <person name="Gujja S."/>
            <person name="Heilman E.R."/>
            <person name="Heiman D."/>
            <person name="Howarth C."/>
            <person name="Mehta T."/>
            <person name="Neiman D."/>
            <person name="Pearson M."/>
            <person name="Roberts A."/>
            <person name="Saif S."/>
            <person name="Shea T."/>
            <person name="Shenoy N."/>
            <person name="Sisk P."/>
            <person name="Stolte C."/>
            <person name="Sykes S."/>
            <person name="White J."/>
            <person name="Yandava C."/>
            <person name="Haas B."/>
            <person name="Henn M.R."/>
            <person name="Nusbaum C."/>
            <person name="Birren B."/>
        </authorList>
    </citation>
    <scope>NUCLEOTIDE SEQUENCE [LARGE SCALE GENOMIC DNA]</scope>
</reference>
<evidence type="ECO:0000313" key="2">
    <source>
        <dbReference type="WBParaSite" id="EN70_5077"/>
    </source>
</evidence>
<protein>
    <submittedName>
        <fullName evidence="2">MAGE domain-containing protein</fullName>
    </submittedName>
</protein>
<dbReference type="WBParaSite" id="EN70_5077">
    <property type="protein sequence ID" value="EN70_5077"/>
    <property type="gene ID" value="EN70_5077"/>
</dbReference>
<organism evidence="1 2">
    <name type="scientific">Loa loa</name>
    <name type="common">Eye worm</name>
    <name type="synonym">Filaria loa</name>
    <dbReference type="NCBI Taxonomy" id="7209"/>
    <lineage>
        <taxon>Eukaryota</taxon>
        <taxon>Metazoa</taxon>
        <taxon>Ecdysozoa</taxon>
        <taxon>Nematoda</taxon>
        <taxon>Chromadorea</taxon>
        <taxon>Rhabditida</taxon>
        <taxon>Spirurina</taxon>
        <taxon>Spiruromorpha</taxon>
        <taxon>Filarioidea</taxon>
        <taxon>Onchocercidae</taxon>
        <taxon>Loa</taxon>
    </lineage>
</organism>
<keyword evidence="1" id="KW-1185">Reference proteome</keyword>
<dbReference type="AlphaFoldDB" id="A0A1I7VQE3"/>
<dbReference type="Proteomes" id="UP000095285">
    <property type="component" value="Unassembled WGS sequence"/>
</dbReference>
<evidence type="ECO:0000313" key="1">
    <source>
        <dbReference type="Proteomes" id="UP000095285"/>
    </source>
</evidence>
<name>A0A1I7VQE3_LOALO</name>
<sequence length="96" mass="11174">MAMGLMEAMQSDQVTALMDESRLSSPSKLIRTMLCVLRFLAKMSKEKIRSLKGFFRKKFASNEYDKVMQLIVEMAQLNIMQEEIEHWGLRKDQNGI</sequence>
<reference evidence="2" key="2">
    <citation type="submission" date="2016-11" db="UniProtKB">
        <authorList>
            <consortium name="WormBaseParasite"/>
        </authorList>
    </citation>
    <scope>IDENTIFICATION</scope>
</reference>
<proteinExistence type="predicted"/>
<accession>A0A1I7VQE3</accession>